<protein>
    <submittedName>
        <fullName evidence="1">Uncharacterized protein</fullName>
    </submittedName>
</protein>
<gene>
    <name evidence="1" type="ORF">E2C01_050808</name>
</gene>
<dbReference type="Proteomes" id="UP000324222">
    <property type="component" value="Unassembled WGS sequence"/>
</dbReference>
<name>A0A5B7GD34_PORTR</name>
<evidence type="ECO:0000313" key="1">
    <source>
        <dbReference type="EMBL" id="MPC56842.1"/>
    </source>
</evidence>
<comment type="caution">
    <text evidence="1">The sequence shown here is derived from an EMBL/GenBank/DDBJ whole genome shotgun (WGS) entry which is preliminary data.</text>
</comment>
<dbReference type="EMBL" id="VSRR010014295">
    <property type="protein sequence ID" value="MPC56842.1"/>
    <property type="molecule type" value="Genomic_DNA"/>
</dbReference>
<accession>A0A5B7GD34</accession>
<reference evidence="1 2" key="1">
    <citation type="submission" date="2019-05" db="EMBL/GenBank/DDBJ databases">
        <title>Another draft genome of Portunus trituberculatus and its Hox gene families provides insights of decapod evolution.</title>
        <authorList>
            <person name="Jeong J.-H."/>
            <person name="Song I."/>
            <person name="Kim S."/>
            <person name="Choi T."/>
            <person name="Kim D."/>
            <person name="Ryu S."/>
            <person name="Kim W."/>
        </authorList>
    </citation>
    <scope>NUCLEOTIDE SEQUENCE [LARGE SCALE GENOMIC DNA]</scope>
    <source>
        <tissue evidence="1">Muscle</tissue>
    </source>
</reference>
<evidence type="ECO:0000313" key="2">
    <source>
        <dbReference type="Proteomes" id="UP000324222"/>
    </source>
</evidence>
<keyword evidence="2" id="KW-1185">Reference proteome</keyword>
<proteinExistence type="predicted"/>
<dbReference type="AlphaFoldDB" id="A0A5B7GD34"/>
<sequence length="113" mass="12791">MLWWTKPRSQLLLWPTQAWQGGSPISYIPHRFSSTSKAQLRCSDVDSDLLFDLASVEKAIGQAQQALTEEVTTLFNKDAVEETPHTPRFYSGLFVVPKVTGGFRLIIYLSFLN</sequence>
<organism evidence="1 2">
    <name type="scientific">Portunus trituberculatus</name>
    <name type="common">Swimming crab</name>
    <name type="synonym">Neptunus trituberculatus</name>
    <dbReference type="NCBI Taxonomy" id="210409"/>
    <lineage>
        <taxon>Eukaryota</taxon>
        <taxon>Metazoa</taxon>
        <taxon>Ecdysozoa</taxon>
        <taxon>Arthropoda</taxon>
        <taxon>Crustacea</taxon>
        <taxon>Multicrustacea</taxon>
        <taxon>Malacostraca</taxon>
        <taxon>Eumalacostraca</taxon>
        <taxon>Eucarida</taxon>
        <taxon>Decapoda</taxon>
        <taxon>Pleocyemata</taxon>
        <taxon>Brachyura</taxon>
        <taxon>Eubrachyura</taxon>
        <taxon>Portunoidea</taxon>
        <taxon>Portunidae</taxon>
        <taxon>Portuninae</taxon>
        <taxon>Portunus</taxon>
    </lineage>
</organism>